<evidence type="ECO:0000256" key="4">
    <source>
        <dbReference type="ARBA" id="ARBA00022832"/>
    </source>
</evidence>
<gene>
    <name evidence="7 11" type="primary">acpP</name>
    <name evidence="11" type="ordered locus">CSE_07960</name>
</gene>
<evidence type="ECO:0000256" key="1">
    <source>
        <dbReference type="ARBA" id="ARBA00022450"/>
    </source>
</evidence>
<dbReference type="Gene3D" id="1.10.1200.10">
    <property type="entry name" value="ACP-like"/>
    <property type="match status" value="1"/>
</dbReference>
<dbReference type="Proteomes" id="UP000004793">
    <property type="component" value="Chromosome"/>
</dbReference>
<comment type="PTM">
    <text evidence="9">4'-phosphopantetheine is transferred from CoA to a specific serine of apo-ACP by acpS.</text>
</comment>
<evidence type="ECO:0000256" key="2">
    <source>
        <dbReference type="ARBA" id="ARBA00022516"/>
    </source>
</evidence>
<keyword evidence="6 7" id="KW-0275">Fatty acid biosynthesis</keyword>
<organism evidence="11 12">
    <name type="scientific">Caldisericum exile (strain DSM 21853 / NBRC 104410 / AZM16c01)</name>
    <dbReference type="NCBI Taxonomy" id="511051"/>
    <lineage>
        <taxon>Bacteria</taxon>
        <taxon>Pseudomonadati</taxon>
        <taxon>Caldisericota/Cryosericota group</taxon>
        <taxon>Caldisericota</taxon>
        <taxon>Caldisericia</taxon>
        <taxon>Caldisericales</taxon>
        <taxon>Caldisericaceae</taxon>
        <taxon>Caldisericum</taxon>
    </lineage>
</organism>
<keyword evidence="5 7" id="KW-0443">Lipid metabolism</keyword>
<evidence type="ECO:0000256" key="9">
    <source>
        <dbReference type="RuleBase" id="RU003545"/>
    </source>
</evidence>
<proteinExistence type="inferred from homology"/>
<dbReference type="InterPro" id="IPR006162">
    <property type="entry name" value="Ppantetheine_attach_site"/>
</dbReference>
<dbReference type="NCBIfam" id="NF002150">
    <property type="entry name" value="PRK00982.1-4"/>
    <property type="match status" value="1"/>
</dbReference>
<evidence type="ECO:0000313" key="12">
    <source>
        <dbReference type="Proteomes" id="UP000004793"/>
    </source>
</evidence>
<name>A0A7U6GEM3_CALEA</name>
<dbReference type="GO" id="GO:0016020">
    <property type="term" value="C:membrane"/>
    <property type="evidence" value="ECO:0007669"/>
    <property type="project" value="GOC"/>
</dbReference>
<dbReference type="AlphaFoldDB" id="A0A7U6GEM3"/>
<dbReference type="Pfam" id="PF00550">
    <property type="entry name" value="PP-binding"/>
    <property type="match status" value="1"/>
</dbReference>
<reference evidence="11 12" key="1">
    <citation type="submission" date="2011-01" db="EMBL/GenBank/DDBJ databases">
        <title>Whole genome sequence of Caldisericum exile AZM16c01.</title>
        <authorList>
            <person name="Narita-Yamada S."/>
            <person name="Kawakoshi A."/>
            <person name="Nakamura S."/>
            <person name="Sasagawa M."/>
            <person name="Fukada J."/>
            <person name="Sekine M."/>
            <person name="Kato Y."/>
            <person name="Fukai R."/>
            <person name="Sasaki K."/>
            <person name="Hanamaki A."/>
            <person name="Narita H."/>
            <person name="Konno Y."/>
            <person name="Mori K."/>
            <person name="Yamazaki S."/>
            <person name="Suzuki K."/>
            <person name="Fujita N."/>
        </authorList>
    </citation>
    <scope>NUCLEOTIDE SEQUENCE [LARGE SCALE GENOMIC DNA]</scope>
    <source>
        <strain evidence="12">DSM 21853 / NBRC 104410 / AZM16c01</strain>
    </source>
</reference>
<feature type="modified residue" description="O-(pantetheine 4'-phosphoryl)serine" evidence="7">
    <location>
        <position position="40"/>
    </location>
</feature>
<comment type="PTM">
    <text evidence="7">4'-phosphopantetheine is transferred from CoA to a specific serine of apo-ACP by AcpS. This modification is essential for activity because fatty acids are bound in thioester linkage to the sulfhydryl of the prosthetic group.</text>
</comment>
<dbReference type="HAMAP" id="MF_01217">
    <property type="entry name" value="Acyl_carrier"/>
    <property type="match status" value="1"/>
</dbReference>
<feature type="domain" description="Carrier" evidence="10">
    <location>
        <begin position="5"/>
        <end position="80"/>
    </location>
</feature>
<keyword evidence="3 7" id="KW-0597">Phosphoprotein</keyword>
<comment type="subcellular location">
    <subcellularLocation>
        <location evidence="7">Cytoplasm</location>
    </subcellularLocation>
</comment>
<dbReference type="InterPro" id="IPR009081">
    <property type="entry name" value="PP-bd_ACP"/>
</dbReference>
<accession>A0A7U6GEM3</accession>
<sequence>MMEETEIREKVKKVIIEKLGLEEDKIKDEAKYVEDLGADSLALVDIAMALEDEFGMKIPDEDIEKITTVGSTIQYIKEHLK</sequence>
<dbReference type="EMBL" id="AP012051">
    <property type="protein sequence ID" value="BAL80922.1"/>
    <property type="molecule type" value="Genomic_DNA"/>
</dbReference>
<dbReference type="GO" id="GO:0000035">
    <property type="term" value="F:acyl binding"/>
    <property type="evidence" value="ECO:0007669"/>
    <property type="project" value="TreeGrafter"/>
</dbReference>
<evidence type="ECO:0000256" key="3">
    <source>
        <dbReference type="ARBA" id="ARBA00022553"/>
    </source>
</evidence>
<dbReference type="NCBIfam" id="NF002151">
    <property type="entry name" value="PRK00982.1-5"/>
    <property type="match status" value="1"/>
</dbReference>
<comment type="function">
    <text evidence="7 9">Carrier of the growing fatty acid chain in fatty acid biosynthesis.</text>
</comment>
<comment type="similarity">
    <text evidence="7">Belongs to the acyl carrier protein (ACP) family.</text>
</comment>
<dbReference type="PROSITE" id="PS50075">
    <property type="entry name" value="CARRIER"/>
    <property type="match status" value="1"/>
</dbReference>
<dbReference type="PROSITE" id="PS00012">
    <property type="entry name" value="PHOSPHOPANTETHEINE"/>
    <property type="match status" value="1"/>
</dbReference>
<dbReference type="UniPathway" id="UPA00094"/>
<dbReference type="PANTHER" id="PTHR20863:SF76">
    <property type="entry name" value="CARRIER DOMAIN-CONTAINING PROTEIN"/>
    <property type="match status" value="1"/>
</dbReference>
<dbReference type="SUPFAM" id="SSF47336">
    <property type="entry name" value="ACP-like"/>
    <property type="match status" value="1"/>
</dbReference>
<dbReference type="NCBIfam" id="TIGR00517">
    <property type="entry name" value="acyl_carrier"/>
    <property type="match status" value="1"/>
</dbReference>
<evidence type="ECO:0000256" key="7">
    <source>
        <dbReference type="HAMAP-Rule" id="MF_01217"/>
    </source>
</evidence>
<dbReference type="KEGG" id="cex:CSE_07960"/>
<dbReference type="NCBIfam" id="NF002148">
    <property type="entry name" value="PRK00982.1-2"/>
    <property type="match status" value="1"/>
</dbReference>
<evidence type="ECO:0000256" key="5">
    <source>
        <dbReference type="ARBA" id="ARBA00023098"/>
    </source>
</evidence>
<dbReference type="InterPro" id="IPR003231">
    <property type="entry name" value="ACP"/>
</dbReference>
<keyword evidence="2 7" id="KW-0444">Lipid biosynthesis</keyword>
<comment type="pathway">
    <text evidence="7 9">Lipid metabolism; fatty acid biosynthesis.</text>
</comment>
<evidence type="ECO:0000313" key="11">
    <source>
        <dbReference type="EMBL" id="BAL80922.1"/>
    </source>
</evidence>
<keyword evidence="7" id="KW-0963">Cytoplasm</keyword>
<dbReference type="PANTHER" id="PTHR20863">
    <property type="entry name" value="ACYL CARRIER PROTEIN"/>
    <property type="match status" value="1"/>
</dbReference>
<keyword evidence="12" id="KW-1185">Reference proteome</keyword>
<dbReference type="InterPro" id="IPR036736">
    <property type="entry name" value="ACP-like_sf"/>
</dbReference>
<dbReference type="GO" id="GO:0009245">
    <property type="term" value="P:lipid A biosynthetic process"/>
    <property type="evidence" value="ECO:0007669"/>
    <property type="project" value="TreeGrafter"/>
</dbReference>
<dbReference type="GO" id="GO:0005829">
    <property type="term" value="C:cytosol"/>
    <property type="evidence" value="ECO:0007669"/>
    <property type="project" value="TreeGrafter"/>
</dbReference>
<keyword evidence="1 7" id="KW-0596">Phosphopantetheine</keyword>
<evidence type="ECO:0000256" key="6">
    <source>
        <dbReference type="ARBA" id="ARBA00023160"/>
    </source>
</evidence>
<evidence type="ECO:0000256" key="8">
    <source>
        <dbReference type="NCBIfam" id="TIGR00517"/>
    </source>
</evidence>
<evidence type="ECO:0000259" key="10">
    <source>
        <dbReference type="PROSITE" id="PS50075"/>
    </source>
</evidence>
<keyword evidence="4 7" id="KW-0276">Fatty acid metabolism</keyword>
<protein>
    <recommendedName>
        <fullName evidence="7 8">Acyl carrier protein</fullName>
        <shortName evidence="7">ACP</shortName>
    </recommendedName>
</protein>
<dbReference type="GO" id="GO:0000036">
    <property type="term" value="F:acyl carrier activity"/>
    <property type="evidence" value="ECO:0007669"/>
    <property type="project" value="UniProtKB-UniRule"/>
</dbReference>